<proteinExistence type="predicted"/>
<reference evidence="1 2" key="1">
    <citation type="submission" date="2024-04" db="EMBL/GenBank/DDBJ databases">
        <title>Novel species of the genus Ideonella isolated from streams.</title>
        <authorList>
            <person name="Lu H."/>
        </authorList>
    </citation>
    <scope>NUCLEOTIDE SEQUENCE [LARGE SCALE GENOMIC DNA]</scope>
    <source>
        <strain evidence="1 2">DXS22W</strain>
    </source>
</reference>
<organism evidence="1 2">
    <name type="scientific">Pseudaquabacterium inlustre</name>
    <dbReference type="NCBI Taxonomy" id="2984192"/>
    <lineage>
        <taxon>Bacteria</taxon>
        <taxon>Pseudomonadati</taxon>
        <taxon>Pseudomonadota</taxon>
        <taxon>Betaproteobacteria</taxon>
        <taxon>Burkholderiales</taxon>
        <taxon>Sphaerotilaceae</taxon>
        <taxon>Pseudaquabacterium</taxon>
    </lineage>
</organism>
<sequence>MELTWTDRQAAHGCDISACFFDPQVVEREDDFTRRMLPVFKTARPALLYSEKDRKNFVADPLIAQPDAVLRHGRGLLSLEYKSQSRRLHRPEQWQRDIPCSGVLQTLAAAMAVAMESGKTVAPLLRCHNAIYFLRPHPELVTRLMTGAAEAKAYWDEDRYVSASQLAAYCEPWVRTRFAQKDDAQAASSEAGRVRHEEMLRR</sequence>
<name>A0ABU9CCH0_9BURK</name>
<evidence type="ECO:0000313" key="2">
    <source>
        <dbReference type="Proteomes" id="UP001365405"/>
    </source>
</evidence>
<accession>A0ABU9CCH0</accession>
<keyword evidence="2" id="KW-1185">Reference proteome</keyword>
<dbReference type="RefSeq" id="WP_341409251.1">
    <property type="nucleotide sequence ID" value="NZ_JBBUTH010000002.1"/>
</dbReference>
<comment type="caution">
    <text evidence="1">The sequence shown here is derived from an EMBL/GenBank/DDBJ whole genome shotgun (WGS) entry which is preliminary data.</text>
</comment>
<protein>
    <submittedName>
        <fullName evidence="1">Uncharacterized protein</fullName>
    </submittedName>
</protein>
<gene>
    <name evidence="1" type="ORF">AACH10_04900</name>
</gene>
<dbReference type="Proteomes" id="UP001365405">
    <property type="component" value="Unassembled WGS sequence"/>
</dbReference>
<dbReference type="EMBL" id="JBBUTH010000002">
    <property type="protein sequence ID" value="MEK8049570.1"/>
    <property type="molecule type" value="Genomic_DNA"/>
</dbReference>
<evidence type="ECO:0000313" key="1">
    <source>
        <dbReference type="EMBL" id="MEK8049570.1"/>
    </source>
</evidence>